<reference evidence="3" key="1">
    <citation type="submission" date="2020-12" db="EMBL/GenBank/DDBJ databases">
        <title>Vagococcus allomyrinae sp. nov. and Enterococcus lavae sp. nov., isolated from the larvae of Allomyrina dichotoma.</title>
        <authorList>
            <person name="Lee S.D."/>
        </authorList>
    </citation>
    <scope>NUCLEOTIDE SEQUENCE</scope>
    <source>
        <strain evidence="3">BWB3-3</strain>
    </source>
</reference>
<name>A0A940P293_9ENTE</name>
<feature type="domain" description="Resolvase/invertase-type recombinase catalytic" evidence="2">
    <location>
        <begin position="2"/>
        <end position="135"/>
    </location>
</feature>
<feature type="transmembrane region" description="Helical" evidence="1">
    <location>
        <begin position="189"/>
        <end position="207"/>
    </location>
</feature>
<dbReference type="RefSeq" id="WP_209525023.1">
    <property type="nucleotide sequence ID" value="NZ_JAEEGA010000002.1"/>
</dbReference>
<sequence length="238" mass="28132">MRIGYGQLTQRQGTDRTERDRLLDASCDDVFIEPYQHRKKDWQSKKELLSLLDYSHPGDTVVVLGLNHVSPHYQVWLELVAELKRLRLELEVLDYPQLHLSDWRQLFQWMHQQESQSNGIRVTKFTKERSAEKKQYSPLSRDPYFRRAYWDLFRQVMAKRSLRQITKDSQVPLSTVVRIRKEYVKLKQTLLLIGTFLLTVISLKLAQSYSANVFLQVLICGVMTVLIIYFTYSDTLSD</sequence>
<keyword evidence="1" id="KW-0812">Transmembrane</keyword>
<dbReference type="SUPFAM" id="SSF53041">
    <property type="entry name" value="Resolvase-like"/>
    <property type="match status" value="1"/>
</dbReference>
<evidence type="ECO:0000259" key="2">
    <source>
        <dbReference type="SMART" id="SM00857"/>
    </source>
</evidence>
<dbReference type="InterPro" id="IPR036162">
    <property type="entry name" value="Resolvase-like_N_sf"/>
</dbReference>
<keyword evidence="1" id="KW-1133">Transmembrane helix</keyword>
<dbReference type="InterPro" id="IPR006119">
    <property type="entry name" value="Resolv_N"/>
</dbReference>
<keyword evidence="4" id="KW-1185">Reference proteome</keyword>
<dbReference type="GO" id="GO:0000150">
    <property type="term" value="F:DNA strand exchange activity"/>
    <property type="evidence" value="ECO:0007669"/>
    <property type="project" value="InterPro"/>
</dbReference>
<evidence type="ECO:0000313" key="4">
    <source>
        <dbReference type="Proteomes" id="UP000674938"/>
    </source>
</evidence>
<protein>
    <recommendedName>
        <fullName evidence="2">Resolvase/invertase-type recombinase catalytic domain-containing protein</fullName>
    </recommendedName>
</protein>
<gene>
    <name evidence="3" type="ORF">I6N95_03800</name>
</gene>
<keyword evidence="1" id="KW-0472">Membrane</keyword>
<dbReference type="AlphaFoldDB" id="A0A940P293"/>
<organism evidence="3 4">
    <name type="scientific">Vagococcus allomyrinae</name>
    <dbReference type="NCBI Taxonomy" id="2794353"/>
    <lineage>
        <taxon>Bacteria</taxon>
        <taxon>Bacillati</taxon>
        <taxon>Bacillota</taxon>
        <taxon>Bacilli</taxon>
        <taxon>Lactobacillales</taxon>
        <taxon>Enterococcaceae</taxon>
        <taxon>Vagococcus</taxon>
    </lineage>
</organism>
<dbReference type="EMBL" id="JAEEGA010000002">
    <property type="protein sequence ID" value="MBP1040129.1"/>
    <property type="molecule type" value="Genomic_DNA"/>
</dbReference>
<dbReference type="Gene3D" id="3.40.50.1390">
    <property type="entry name" value="Resolvase, N-terminal catalytic domain"/>
    <property type="match status" value="1"/>
</dbReference>
<accession>A0A940P293</accession>
<feature type="transmembrane region" description="Helical" evidence="1">
    <location>
        <begin position="213"/>
        <end position="232"/>
    </location>
</feature>
<comment type="caution">
    <text evidence="3">The sequence shown here is derived from an EMBL/GenBank/DDBJ whole genome shotgun (WGS) entry which is preliminary data.</text>
</comment>
<dbReference type="GO" id="GO:0003677">
    <property type="term" value="F:DNA binding"/>
    <property type="evidence" value="ECO:0007669"/>
    <property type="project" value="InterPro"/>
</dbReference>
<dbReference type="Proteomes" id="UP000674938">
    <property type="component" value="Unassembled WGS sequence"/>
</dbReference>
<dbReference type="SMART" id="SM00857">
    <property type="entry name" value="Resolvase"/>
    <property type="match status" value="1"/>
</dbReference>
<evidence type="ECO:0000256" key="1">
    <source>
        <dbReference type="SAM" id="Phobius"/>
    </source>
</evidence>
<evidence type="ECO:0000313" key="3">
    <source>
        <dbReference type="EMBL" id="MBP1040129.1"/>
    </source>
</evidence>
<proteinExistence type="predicted"/>